<comment type="subunit">
    <text evidence="16">Forms homodimers. Interacts with ubiquitin-protein ligase UBE3A/E6-AP; this interaction stimulates UBE3A ubiquitin activity. Interacts with host BAK1.</text>
</comment>
<dbReference type="GO" id="GO:0052170">
    <property type="term" value="P:symbiont-mediated suppression of host innate immune response"/>
    <property type="evidence" value="ECO:0007669"/>
    <property type="project" value="UniProtKB-KW"/>
</dbReference>
<evidence type="ECO:0000256" key="11">
    <source>
        <dbReference type="ARBA" id="ARBA00023159"/>
    </source>
</evidence>
<feature type="region of interest" description="Disordered" evidence="18">
    <location>
        <begin position="142"/>
        <end position="165"/>
    </location>
</feature>
<evidence type="ECO:0000256" key="7">
    <source>
        <dbReference type="ARBA" id="ARBA00022771"/>
    </source>
</evidence>
<feature type="short sequence motif" description="PDZ-binding domain" evidence="16">
    <location>
        <begin position="163"/>
        <end position="165"/>
    </location>
</feature>
<keyword evidence="12 16" id="KW-0804">Transcription</keyword>
<evidence type="ECO:0000256" key="16">
    <source>
        <dbReference type="HAMAP-Rule" id="MF_04006"/>
    </source>
</evidence>
<dbReference type="GO" id="GO:0006351">
    <property type="term" value="P:DNA-templated transcription"/>
    <property type="evidence" value="ECO:0007669"/>
    <property type="project" value="UniProtKB-UniRule"/>
</dbReference>
<evidence type="ECO:0000256" key="3">
    <source>
        <dbReference type="ARBA" id="ARBA00022562"/>
    </source>
</evidence>
<feature type="zinc finger region" evidence="16">
    <location>
        <begin position="26"/>
        <end position="62"/>
    </location>
</feature>
<comment type="similarity">
    <text evidence="1 16 17">Belongs to the papillomaviridae E6 protein family.</text>
</comment>
<evidence type="ECO:0000256" key="10">
    <source>
        <dbReference type="ARBA" id="ARBA00023125"/>
    </source>
</evidence>
<evidence type="ECO:0000256" key="4">
    <source>
        <dbReference type="ARBA" id="ARBA00022581"/>
    </source>
</evidence>
<keyword evidence="13 16" id="KW-1035">Host cytoplasm</keyword>
<evidence type="ECO:0000256" key="5">
    <source>
        <dbReference type="ARBA" id="ARBA00022632"/>
    </source>
</evidence>
<feature type="compositionally biased region" description="Acidic residues" evidence="18">
    <location>
        <begin position="155"/>
        <end position="165"/>
    </location>
</feature>
<organism evidence="19">
    <name type="scientific">Sus scrofa papillomavirus 1</name>
    <dbReference type="NCBI Taxonomy" id="446138"/>
    <lineage>
        <taxon>Viruses</taxon>
        <taxon>Monodnaviria</taxon>
        <taxon>Shotokuvirae</taxon>
        <taxon>Cossaviricota</taxon>
        <taxon>Papovaviricetes</taxon>
        <taxon>Zurhausenvirales</taxon>
        <taxon>Papillomaviridae</taxon>
        <taxon>Firstpapillomavirinae</taxon>
        <taxon>Dyodeltapapillomavirus</taxon>
        <taxon>Dyodeltapapillomavirus 1</taxon>
    </lineage>
</organism>
<dbReference type="InterPro" id="IPR001334">
    <property type="entry name" value="E6"/>
</dbReference>
<name>A0A7T3P0K0_9PAPI</name>
<evidence type="ECO:0000256" key="1">
    <source>
        <dbReference type="ARBA" id="ARBA00006346"/>
    </source>
</evidence>
<evidence type="ECO:0000256" key="13">
    <source>
        <dbReference type="ARBA" id="ARBA00023200"/>
    </source>
</evidence>
<evidence type="ECO:0000256" key="2">
    <source>
        <dbReference type="ARBA" id="ARBA00022518"/>
    </source>
</evidence>
<proteinExistence type="inferred from homology"/>
<keyword evidence="10 16" id="KW-0238">DNA-binding</keyword>
<keyword evidence="6 16" id="KW-0479">Metal-binding</keyword>
<evidence type="ECO:0000256" key="18">
    <source>
        <dbReference type="SAM" id="MobiDB-lite"/>
    </source>
</evidence>
<evidence type="ECO:0000256" key="9">
    <source>
        <dbReference type="ARBA" id="ARBA00023015"/>
    </source>
</evidence>
<keyword evidence="9 16" id="KW-0805">Transcription regulation</keyword>
<keyword evidence="5 16" id="KW-1090">Inhibition of host innate immune response by virus</keyword>
<dbReference type="InterPro" id="IPR038575">
    <property type="entry name" value="E6_sf"/>
</dbReference>
<dbReference type="GO" id="GO:0052150">
    <property type="term" value="P:symbiont-mediated perturbation of host apoptosis"/>
    <property type="evidence" value="ECO:0007669"/>
    <property type="project" value="UniProtKB-KW"/>
</dbReference>
<dbReference type="Gene3D" id="3.30.240.40">
    <property type="entry name" value="E6 early regulatory protein"/>
    <property type="match status" value="2"/>
</dbReference>
<reference evidence="19" key="1">
    <citation type="submission" date="2020-02" db="EMBL/GenBank/DDBJ databases">
        <authorList>
            <person name="Sun W.C."/>
            <person name="Huang H.X."/>
            <person name="Li Y.Y."/>
        </authorList>
    </citation>
    <scope>NUCLEOTIDE SEQUENCE</scope>
    <source>
        <strain evidence="19">GX14</strain>
    </source>
</reference>
<evidence type="ECO:0000256" key="17">
    <source>
        <dbReference type="RuleBase" id="RU363123"/>
    </source>
</evidence>
<dbReference type="GO" id="GO:0039648">
    <property type="term" value="P:symbiont-mediated perturbation of host ubiquitin-like protein modification"/>
    <property type="evidence" value="ECO:0007669"/>
    <property type="project" value="UniProtKB-UniRule"/>
</dbReference>
<keyword evidence="14 16" id="KW-0899">Viral immunoevasion</keyword>
<keyword evidence="11 16" id="KW-0010">Activator</keyword>
<evidence type="ECO:0000256" key="6">
    <source>
        <dbReference type="ARBA" id="ARBA00022723"/>
    </source>
</evidence>
<keyword evidence="4 16" id="KW-0945">Host-virus interaction</keyword>
<evidence type="ECO:0000313" key="19">
    <source>
        <dbReference type="EMBL" id="QPZ44482.1"/>
    </source>
</evidence>
<dbReference type="GO" id="GO:0008270">
    <property type="term" value="F:zinc ion binding"/>
    <property type="evidence" value="ECO:0007669"/>
    <property type="project" value="UniProtKB-KW"/>
</dbReference>
<evidence type="ECO:0000256" key="14">
    <source>
        <dbReference type="ARBA" id="ARBA00023280"/>
    </source>
</evidence>
<dbReference type="GO" id="GO:0030430">
    <property type="term" value="C:host cell cytoplasm"/>
    <property type="evidence" value="ECO:0007669"/>
    <property type="project" value="UniProtKB-SubCell"/>
</dbReference>
<accession>A0A7T3P0K0</accession>
<dbReference type="GO" id="GO:0039502">
    <property type="term" value="P:symbiont-mediated suppression of host type I interferon-mediated signaling pathway"/>
    <property type="evidence" value="ECO:0007669"/>
    <property type="project" value="UniProtKB-UniRule"/>
</dbReference>
<sequence>MAERPADLEGLCCRLGIQHSDLLLNCIFCSRHLSVGDLLSFMWKELQIVWRKDWPYGACSPCIKLQAEVQCWRDFHPSVFGETLEKEEGQPLANITVRCTVCWKKLGGYEKIVLVDNGQRFHYIGTGIRGLCLFCLRERQARRRPPPPPSSSSDTDSDEGPETWV</sequence>
<dbReference type="GO" id="GO:0006355">
    <property type="term" value="P:regulation of DNA-templated transcription"/>
    <property type="evidence" value="ECO:0007669"/>
    <property type="project" value="UniProtKB-UniRule"/>
</dbReference>
<keyword evidence="7 16" id="KW-0863">Zinc-finger</keyword>
<comment type="function">
    <text evidence="16">Plays a major role in the induction and maintenance of cellular transformation. E6 associates with host UBE3A/E6-AP ubiquitin-protein ligase and modulates its activity. Protects host keratinocytes from apoptosis by mediating the degradation of host BAK1. May also inhibit host immune response.</text>
</comment>
<gene>
    <name evidence="16" type="primary">E6</name>
</gene>
<evidence type="ECO:0000256" key="12">
    <source>
        <dbReference type="ARBA" id="ARBA00023163"/>
    </source>
</evidence>
<dbReference type="GO" id="GO:0003677">
    <property type="term" value="F:DNA binding"/>
    <property type="evidence" value="ECO:0007669"/>
    <property type="project" value="UniProtKB-UniRule"/>
</dbReference>
<evidence type="ECO:0000256" key="15">
    <source>
        <dbReference type="ARBA" id="ARBA00023323"/>
    </source>
</evidence>
<comment type="subcellular location">
    <subcellularLocation>
        <location evidence="16 17">Host cytoplasm</location>
    </subcellularLocation>
    <subcellularLocation>
        <location evidence="16 17">Host nucleus</location>
    </subcellularLocation>
</comment>
<dbReference type="GO" id="GO:0042025">
    <property type="term" value="C:host cell nucleus"/>
    <property type="evidence" value="ECO:0007669"/>
    <property type="project" value="UniProtKB-SubCell"/>
</dbReference>
<keyword evidence="15 16" id="KW-1119">Modulation of host cell apoptosis by virus</keyword>
<keyword evidence="3 16" id="KW-1048">Host nucleus</keyword>
<evidence type="ECO:0000256" key="8">
    <source>
        <dbReference type="ARBA" id="ARBA00022833"/>
    </source>
</evidence>
<dbReference type="HAMAP" id="MF_04006">
    <property type="entry name" value="HPV_E6"/>
    <property type="match status" value="1"/>
</dbReference>
<keyword evidence="8 16" id="KW-0862">Zinc</keyword>
<keyword evidence="2 16" id="KW-0244">Early protein</keyword>
<dbReference type="EMBL" id="MT078971">
    <property type="protein sequence ID" value="QPZ44482.1"/>
    <property type="molecule type" value="Genomic_DNA"/>
</dbReference>
<dbReference type="SUPFAM" id="SSF161229">
    <property type="entry name" value="E6 C-terminal domain-like"/>
    <property type="match status" value="2"/>
</dbReference>
<dbReference type="Pfam" id="PF00518">
    <property type="entry name" value="E6"/>
    <property type="match status" value="1"/>
</dbReference>
<protein>
    <recommendedName>
        <fullName evidence="16 17">Protein E6</fullName>
    </recommendedName>
</protein>
<feature type="zinc finger region" evidence="16">
    <location>
        <begin position="99"/>
        <end position="135"/>
    </location>
</feature>